<sequence length="319" mass="35148">MDVAPRSLLASPAPLMRASHAPRSGPPFWRDEALLRVRAGVYTVRTAWEELPPWGRYLVRVHAFASARPDAVFSHESAASLLGLPVFGHPRAIHIFDGRRSRSVTYGDVTVHTSADTRATCSFAGIRMTAVEDVVIDLARALPPALGVAVADAAVRSFGLDHRMLLDRAAAQQNTFGVRRAQWVLSRATPLAESPGESISRAVIEWCGFPTPSLQTEHRIDGRVYRSDFCWPERRVIGEIDGWMKYSGTDAAAAAEAVRAEKRREDALRRQGWRIARWDYAGALGVNELRRALLLAGLQPVRRPEAAALACVGRNTRSK</sequence>
<accession>A0ABU0TYS3</accession>
<name>A0ABU0TYS3_MICTR</name>
<evidence type="ECO:0008006" key="3">
    <source>
        <dbReference type="Google" id="ProtNLM"/>
    </source>
</evidence>
<reference evidence="1 2" key="1">
    <citation type="submission" date="2023-07" db="EMBL/GenBank/DDBJ databases">
        <title>Functional and genomic diversity of the sorghum phyllosphere microbiome.</title>
        <authorList>
            <person name="Shade A."/>
        </authorList>
    </citation>
    <scope>NUCLEOTIDE SEQUENCE [LARGE SCALE GENOMIC DNA]</scope>
    <source>
        <strain evidence="1 2">SORGH_AS_1207</strain>
    </source>
</reference>
<evidence type="ECO:0000313" key="2">
    <source>
        <dbReference type="Proteomes" id="UP001226691"/>
    </source>
</evidence>
<dbReference type="RefSeq" id="WP_307486233.1">
    <property type="nucleotide sequence ID" value="NZ_JAUTBF010000001.1"/>
</dbReference>
<dbReference type="Proteomes" id="UP001226691">
    <property type="component" value="Unassembled WGS sequence"/>
</dbReference>
<protein>
    <recommendedName>
        <fullName evidence="3">Transcriptional regulator, AbiEi antitoxin, Type IV TA system</fullName>
    </recommendedName>
</protein>
<evidence type="ECO:0000313" key="1">
    <source>
        <dbReference type="EMBL" id="MDQ1124665.1"/>
    </source>
</evidence>
<organism evidence="1 2">
    <name type="scientific">Microbacterium trichothecenolyticum</name>
    <name type="common">Aureobacterium trichothecenolyticum</name>
    <dbReference type="NCBI Taxonomy" id="69370"/>
    <lineage>
        <taxon>Bacteria</taxon>
        <taxon>Bacillati</taxon>
        <taxon>Actinomycetota</taxon>
        <taxon>Actinomycetes</taxon>
        <taxon>Micrococcales</taxon>
        <taxon>Microbacteriaceae</taxon>
        <taxon>Microbacterium</taxon>
    </lineage>
</organism>
<dbReference type="EMBL" id="JAUTBF010000001">
    <property type="protein sequence ID" value="MDQ1124665.1"/>
    <property type="molecule type" value="Genomic_DNA"/>
</dbReference>
<gene>
    <name evidence="1" type="ORF">QE412_003238</name>
</gene>
<proteinExistence type="predicted"/>
<keyword evidence="2" id="KW-1185">Reference proteome</keyword>
<comment type="caution">
    <text evidence="1">The sequence shown here is derived from an EMBL/GenBank/DDBJ whole genome shotgun (WGS) entry which is preliminary data.</text>
</comment>